<feature type="transmembrane region" description="Helical" evidence="20">
    <location>
        <begin position="62"/>
        <end position="80"/>
    </location>
</feature>
<sequence>MSYLDPRAGQSPGESYAEAAYENPAWHADDKAPAEEAKRGPGRRRAGRGRAPEGKSRAGRNLPAAIAVGLSLGLVVLASLLVWSPALLGVLVVAAGVGVWETARAMNVAGSHPPVVPLIAGTVGMTGLAWYAGPDALALGLLATIGASALWRLADGVSAVRRDFTPITLIAVYVPFLLSFAAMLVQPDDGKWRVLATVAGVVLSDTGGYAAGVFLGKHPMAPKISPKKSWEGFAGSITASAIGSAALLFFLMDIPVYYGLLFGAVISVVAVLGDLAESMLKRDLGVKDMSNLLPGHGGLMDRLDSILFAVPTAYLLFAIIAPN</sequence>
<gene>
    <name evidence="21" type="ORF">Acy02nite_54370</name>
</gene>
<organism evidence="21 22">
    <name type="scientific">Actinoplanes cyaneus</name>
    <dbReference type="NCBI Taxonomy" id="52696"/>
    <lineage>
        <taxon>Bacteria</taxon>
        <taxon>Bacillati</taxon>
        <taxon>Actinomycetota</taxon>
        <taxon>Actinomycetes</taxon>
        <taxon>Micromonosporales</taxon>
        <taxon>Micromonosporaceae</taxon>
        <taxon>Actinoplanes</taxon>
    </lineage>
</organism>
<evidence type="ECO:0000256" key="17">
    <source>
        <dbReference type="ARBA" id="ARBA00023264"/>
    </source>
</evidence>
<evidence type="ECO:0000256" key="20">
    <source>
        <dbReference type="SAM" id="Phobius"/>
    </source>
</evidence>
<evidence type="ECO:0000256" key="13">
    <source>
        <dbReference type="ARBA" id="ARBA00022989"/>
    </source>
</evidence>
<evidence type="ECO:0000256" key="18">
    <source>
        <dbReference type="RuleBase" id="RU003938"/>
    </source>
</evidence>
<evidence type="ECO:0000256" key="4">
    <source>
        <dbReference type="ARBA" id="ARBA00005189"/>
    </source>
</evidence>
<dbReference type="PANTHER" id="PTHR46382">
    <property type="entry name" value="PHOSPHATIDATE CYTIDYLYLTRANSFERASE"/>
    <property type="match status" value="1"/>
</dbReference>
<accession>A0A919IMS5</accession>
<feature type="transmembrane region" description="Helical" evidence="20">
    <location>
        <begin position="137"/>
        <end position="154"/>
    </location>
</feature>
<evidence type="ECO:0000256" key="9">
    <source>
        <dbReference type="ARBA" id="ARBA00022516"/>
    </source>
</evidence>
<comment type="subcellular location">
    <subcellularLocation>
        <location evidence="2">Cell membrane</location>
        <topology evidence="2">Multi-pass membrane protein</topology>
    </subcellularLocation>
</comment>
<feature type="transmembrane region" description="Helical" evidence="20">
    <location>
        <begin position="192"/>
        <end position="211"/>
    </location>
</feature>
<feature type="transmembrane region" description="Helical" evidence="20">
    <location>
        <begin position="257"/>
        <end position="276"/>
    </location>
</feature>
<name>A0A919IMS5_9ACTN</name>
<keyword evidence="16" id="KW-0594">Phospholipid biosynthesis</keyword>
<evidence type="ECO:0000256" key="5">
    <source>
        <dbReference type="ARBA" id="ARBA00010185"/>
    </source>
</evidence>
<evidence type="ECO:0000313" key="22">
    <source>
        <dbReference type="Proteomes" id="UP000619479"/>
    </source>
</evidence>
<evidence type="ECO:0000256" key="6">
    <source>
        <dbReference type="ARBA" id="ARBA00012487"/>
    </source>
</evidence>
<comment type="pathway">
    <text evidence="3 18">Phospholipid metabolism; CDP-diacylglycerol biosynthesis; CDP-diacylglycerol from sn-glycerol 3-phosphate: step 3/3.</text>
</comment>
<evidence type="ECO:0000256" key="11">
    <source>
        <dbReference type="ARBA" id="ARBA00022692"/>
    </source>
</evidence>
<feature type="transmembrane region" description="Helical" evidence="20">
    <location>
        <begin position="166"/>
        <end position="186"/>
    </location>
</feature>
<protein>
    <recommendedName>
        <fullName evidence="7 18">Phosphatidate cytidylyltransferase</fullName>
        <ecNumber evidence="6 18">2.7.7.41</ecNumber>
    </recommendedName>
</protein>
<dbReference type="PROSITE" id="PS01315">
    <property type="entry name" value="CDS"/>
    <property type="match status" value="1"/>
</dbReference>
<comment type="catalytic activity">
    <reaction evidence="1 18">
        <text>a 1,2-diacyl-sn-glycero-3-phosphate + CTP + H(+) = a CDP-1,2-diacyl-sn-glycerol + diphosphate</text>
        <dbReference type="Rhea" id="RHEA:16229"/>
        <dbReference type="ChEBI" id="CHEBI:15378"/>
        <dbReference type="ChEBI" id="CHEBI:33019"/>
        <dbReference type="ChEBI" id="CHEBI:37563"/>
        <dbReference type="ChEBI" id="CHEBI:58332"/>
        <dbReference type="ChEBI" id="CHEBI:58608"/>
        <dbReference type="EC" id="2.7.7.41"/>
    </reaction>
</comment>
<dbReference type="EMBL" id="BOMH01000040">
    <property type="protein sequence ID" value="GID67556.1"/>
    <property type="molecule type" value="Genomic_DNA"/>
</dbReference>
<dbReference type="InterPro" id="IPR000374">
    <property type="entry name" value="PC_trans"/>
</dbReference>
<dbReference type="GO" id="GO:0005886">
    <property type="term" value="C:plasma membrane"/>
    <property type="evidence" value="ECO:0007669"/>
    <property type="project" value="UniProtKB-SubCell"/>
</dbReference>
<evidence type="ECO:0000256" key="1">
    <source>
        <dbReference type="ARBA" id="ARBA00001698"/>
    </source>
</evidence>
<proteinExistence type="inferred from homology"/>
<evidence type="ECO:0000256" key="10">
    <source>
        <dbReference type="ARBA" id="ARBA00022679"/>
    </source>
</evidence>
<comment type="similarity">
    <text evidence="5 18">Belongs to the CDS family.</text>
</comment>
<evidence type="ECO:0000256" key="2">
    <source>
        <dbReference type="ARBA" id="ARBA00004651"/>
    </source>
</evidence>
<evidence type="ECO:0000256" key="16">
    <source>
        <dbReference type="ARBA" id="ARBA00023209"/>
    </source>
</evidence>
<reference evidence="21" key="1">
    <citation type="submission" date="2021-01" db="EMBL/GenBank/DDBJ databases">
        <title>Whole genome shotgun sequence of Actinoplanes cyaneus NBRC 14990.</title>
        <authorList>
            <person name="Komaki H."/>
            <person name="Tamura T."/>
        </authorList>
    </citation>
    <scope>NUCLEOTIDE SEQUENCE</scope>
    <source>
        <strain evidence="21">NBRC 14990</strain>
    </source>
</reference>
<dbReference type="EC" id="2.7.7.41" evidence="6 18"/>
<feature type="transmembrane region" description="Helical" evidence="20">
    <location>
        <begin position="232"/>
        <end position="251"/>
    </location>
</feature>
<feature type="transmembrane region" description="Helical" evidence="20">
    <location>
        <begin position="115"/>
        <end position="131"/>
    </location>
</feature>
<dbReference type="Pfam" id="PF01148">
    <property type="entry name" value="CTP_transf_1"/>
    <property type="match status" value="1"/>
</dbReference>
<keyword evidence="14" id="KW-0443">Lipid metabolism</keyword>
<keyword evidence="10 18" id="KW-0808">Transferase</keyword>
<keyword evidence="12 18" id="KW-0548">Nucleotidyltransferase</keyword>
<comment type="pathway">
    <text evidence="4">Lipid metabolism.</text>
</comment>
<keyword evidence="13 20" id="KW-1133">Transmembrane helix</keyword>
<keyword evidence="9" id="KW-0444">Lipid biosynthesis</keyword>
<evidence type="ECO:0000256" key="19">
    <source>
        <dbReference type="SAM" id="MobiDB-lite"/>
    </source>
</evidence>
<keyword evidence="22" id="KW-1185">Reference proteome</keyword>
<evidence type="ECO:0000313" key="21">
    <source>
        <dbReference type="EMBL" id="GID67556.1"/>
    </source>
</evidence>
<dbReference type="PANTHER" id="PTHR46382:SF1">
    <property type="entry name" value="PHOSPHATIDATE CYTIDYLYLTRANSFERASE"/>
    <property type="match status" value="1"/>
</dbReference>
<keyword evidence="11 18" id="KW-0812">Transmembrane</keyword>
<feature type="region of interest" description="Disordered" evidence="19">
    <location>
        <begin position="1"/>
        <end position="57"/>
    </location>
</feature>
<evidence type="ECO:0000256" key="8">
    <source>
        <dbReference type="ARBA" id="ARBA00022475"/>
    </source>
</evidence>
<dbReference type="GO" id="GO:0016024">
    <property type="term" value="P:CDP-diacylglycerol biosynthetic process"/>
    <property type="evidence" value="ECO:0007669"/>
    <property type="project" value="TreeGrafter"/>
</dbReference>
<comment type="caution">
    <text evidence="21">The sequence shown here is derived from an EMBL/GenBank/DDBJ whole genome shotgun (WGS) entry which is preliminary data.</text>
</comment>
<dbReference type="GO" id="GO:0004605">
    <property type="term" value="F:phosphatidate cytidylyltransferase activity"/>
    <property type="evidence" value="ECO:0007669"/>
    <property type="project" value="UniProtKB-EC"/>
</dbReference>
<dbReference type="Proteomes" id="UP000619479">
    <property type="component" value="Unassembled WGS sequence"/>
</dbReference>
<keyword evidence="17" id="KW-1208">Phospholipid metabolism</keyword>
<evidence type="ECO:0000256" key="12">
    <source>
        <dbReference type="ARBA" id="ARBA00022695"/>
    </source>
</evidence>
<keyword evidence="15 20" id="KW-0472">Membrane</keyword>
<evidence type="ECO:0000256" key="3">
    <source>
        <dbReference type="ARBA" id="ARBA00005119"/>
    </source>
</evidence>
<feature type="transmembrane region" description="Helical" evidence="20">
    <location>
        <begin position="303"/>
        <end position="321"/>
    </location>
</feature>
<evidence type="ECO:0000256" key="14">
    <source>
        <dbReference type="ARBA" id="ARBA00023098"/>
    </source>
</evidence>
<evidence type="ECO:0000256" key="7">
    <source>
        <dbReference type="ARBA" id="ARBA00019373"/>
    </source>
</evidence>
<keyword evidence="8" id="KW-1003">Cell membrane</keyword>
<evidence type="ECO:0000256" key="15">
    <source>
        <dbReference type="ARBA" id="ARBA00023136"/>
    </source>
</evidence>
<dbReference type="AlphaFoldDB" id="A0A919IMS5"/>
<dbReference type="RefSeq" id="WP_203745376.1">
    <property type="nucleotide sequence ID" value="NZ_BAAAUC010000009.1"/>
</dbReference>
<feature type="compositionally biased region" description="Basic and acidic residues" evidence="19">
    <location>
        <begin position="27"/>
        <end position="39"/>
    </location>
</feature>